<dbReference type="AlphaFoldDB" id="A0A812PSF8"/>
<gene>
    <name evidence="2" type="ORF">SNAT2548_LOCUS19277</name>
</gene>
<organism evidence="2 3">
    <name type="scientific">Symbiodinium natans</name>
    <dbReference type="NCBI Taxonomy" id="878477"/>
    <lineage>
        <taxon>Eukaryota</taxon>
        <taxon>Sar</taxon>
        <taxon>Alveolata</taxon>
        <taxon>Dinophyceae</taxon>
        <taxon>Suessiales</taxon>
        <taxon>Symbiodiniaceae</taxon>
        <taxon>Symbiodinium</taxon>
    </lineage>
</organism>
<name>A0A812PSF8_9DINO</name>
<feature type="compositionally biased region" description="Acidic residues" evidence="1">
    <location>
        <begin position="17"/>
        <end position="26"/>
    </location>
</feature>
<sequence>MRDTTTDTIIWSRAEEADATLTEEAEFPLPLGGDAPQDAVEVEIEVEDEQDEDQSQPVAAVELPVEDVPAAPRVTFNTDIEVVPISSTRRTDSLLEIIPHEKEIEDTGGEVPRSHAAGT</sequence>
<evidence type="ECO:0000313" key="2">
    <source>
        <dbReference type="EMBL" id="CAE7359534.1"/>
    </source>
</evidence>
<feature type="region of interest" description="Disordered" evidence="1">
    <location>
        <begin position="99"/>
        <end position="119"/>
    </location>
</feature>
<dbReference type="EMBL" id="CAJNDS010002171">
    <property type="protein sequence ID" value="CAE7359534.1"/>
    <property type="molecule type" value="Genomic_DNA"/>
</dbReference>
<evidence type="ECO:0000313" key="3">
    <source>
        <dbReference type="Proteomes" id="UP000604046"/>
    </source>
</evidence>
<accession>A0A812PSF8</accession>
<keyword evidence="3" id="KW-1185">Reference proteome</keyword>
<protein>
    <submittedName>
        <fullName evidence="2">Uncharacterized protein</fullName>
    </submittedName>
</protein>
<comment type="caution">
    <text evidence="2">The sequence shown here is derived from an EMBL/GenBank/DDBJ whole genome shotgun (WGS) entry which is preliminary data.</text>
</comment>
<evidence type="ECO:0000256" key="1">
    <source>
        <dbReference type="SAM" id="MobiDB-lite"/>
    </source>
</evidence>
<dbReference type="Proteomes" id="UP000604046">
    <property type="component" value="Unassembled WGS sequence"/>
</dbReference>
<feature type="region of interest" description="Disordered" evidence="1">
    <location>
        <begin position="1"/>
        <end position="37"/>
    </location>
</feature>
<reference evidence="2" key="1">
    <citation type="submission" date="2021-02" db="EMBL/GenBank/DDBJ databases">
        <authorList>
            <person name="Dougan E. K."/>
            <person name="Rhodes N."/>
            <person name="Thang M."/>
            <person name="Chan C."/>
        </authorList>
    </citation>
    <scope>NUCLEOTIDE SEQUENCE</scope>
</reference>
<proteinExistence type="predicted"/>